<dbReference type="InterPro" id="IPR029753">
    <property type="entry name" value="D-isomer_DH_CS"/>
</dbReference>
<name>A0AA95KL41_9GAMM</name>
<dbReference type="PANTHER" id="PTHR43761:SF1">
    <property type="entry name" value="D-ISOMER SPECIFIC 2-HYDROXYACID DEHYDROGENASE CATALYTIC DOMAIN-CONTAINING PROTEIN-RELATED"/>
    <property type="match status" value="1"/>
</dbReference>
<dbReference type="GO" id="GO:0047545">
    <property type="term" value="F:(S)-2-hydroxyglutarate dehydrogenase activity"/>
    <property type="evidence" value="ECO:0007669"/>
    <property type="project" value="UniProtKB-ARBA"/>
</dbReference>
<evidence type="ECO:0000313" key="7">
    <source>
        <dbReference type="EMBL" id="WGZ91742.1"/>
    </source>
</evidence>
<evidence type="ECO:0000256" key="2">
    <source>
        <dbReference type="ARBA" id="ARBA00023002"/>
    </source>
</evidence>
<dbReference type="InterPro" id="IPR036291">
    <property type="entry name" value="NAD(P)-bd_dom_sf"/>
</dbReference>
<feature type="domain" description="D-isomer specific 2-hydroxyacid dehydrogenase NAD-binding" evidence="6">
    <location>
        <begin position="110"/>
        <end position="288"/>
    </location>
</feature>
<comment type="similarity">
    <text evidence="1 4">Belongs to the D-isomer specific 2-hydroxyacid dehydrogenase family.</text>
</comment>
<sequence length="319" mass="34912">MSQAVFLDLGSTSHADLDLSRLNTVCDTLECWDHTSLLQRIEHIGKAEIIITNKVLIDAPILEALQNQIKLICIAATGTNNVDLVTAKRLGIPVTNIRNYASQSVAEHTLALIFALRRQLIAYRQALQQGAWQASSHFCLLDYPMPPIAGSTLAIVGYGTLGQAVAQLAQQVGMQILLAEQPHATVRKGRVSFEQALAQADVLSLHCPLNEQTRNLINAERLQHMKPSALLINTARGGIVDEVALVQALKQNWIGGAGIDVLAKEPPDNNSPLLQVDLPNLIVTPHVAWASQTARQTLINQLADIIQSWQQRRLINRVT</sequence>
<evidence type="ECO:0000259" key="6">
    <source>
        <dbReference type="Pfam" id="PF02826"/>
    </source>
</evidence>
<dbReference type="FunFam" id="3.40.50.720:FF:000041">
    <property type="entry name" value="D-3-phosphoglycerate dehydrogenase"/>
    <property type="match status" value="1"/>
</dbReference>
<protein>
    <submittedName>
        <fullName evidence="7">D-2-hydroxyacid dehydrogenase</fullName>
    </submittedName>
</protein>
<dbReference type="EMBL" id="CP124755">
    <property type="protein sequence ID" value="WGZ91742.1"/>
    <property type="molecule type" value="Genomic_DNA"/>
</dbReference>
<dbReference type="SUPFAM" id="SSF52283">
    <property type="entry name" value="Formate/glycerate dehydrogenase catalytic domain-like"/>
    <property type="match status" value="1"/>
</dbReference>
<proteinExistence type="inferred from homology"/>
<evidence type="ECO:0000256" key="1">
    <source>
        <dbReference type="ARBA" id="ARBA00005854"/>
    </source>
</evidence>
<dbReference type="CDD" id="cd12162">
    <property type="entry name" value="2-Hacid_dh_4"/>
    <property type="match status" value="1"/>
</dbReference>
<evidence type="ECO:0000259" key="5">
    <source>
        <dbReference type="Pfam" id="PF00389"/>
    </source>
</evidence>
<dbReference type="InterPro" id="IPR050418">
    <property type="entry name" value="D-iso_2-hydroxyacid_DH_PdxB"/>
</dbReference>
<dbReference type="Pfam" id="PF02826">
    <property type="entry name" value="2-Hacid_dh_C"/>
    <property type="match status" value="1"/>
</dbReference>
<feature type="domain" description="D-isomer specific 2-hydroxyacid dehydrogenase catalytic" evidence="5">
    <location>
        <begin position="26"/>
        <end position="318"/>
    </location>
</feature>
<dbReference type="InterPro" id="IPR006139">
    <property type="entry name" value="D-isomer_2_OHA_DH_cat_dom"/>
</dbReference>
<reference evidence="7" key="2">
    <citation type="submission" date="2023-04" db="EMBL/GenBank/DDBJ databases">
        <authorList>
            <person name="Beletskiy A.V."/>
            <person name="Mardanov A.V."/>
            <person name="Ravin N.V."/>
        </authorList>
    </citation>
    <scope>NUCLEOTIDE SEQUENCE</scope>
    <source>
        <strain evidence="7">GKL-01</strain>
    </source>
</reference>
<dbReference type="PROSITE" id="PS00670">
    <property type="entry name" value="D_2_HYDROXYACID_DH_2"/>
    <property type="match status" value="1"/>
</dbReference>
<dbReference type="AlphaFoldDB" id="A0AA95KL41"/>
<accession>A0AA95KL41</accession>
<evidence type="ECO:0000256" key="4">
    <source>
        <dbReference type="RuleBase" id="RU003719"/>
    </source>
</evidence>
<dbReference type="GO" id="GO:0051287">
    <property type="term" value="F:NAD binding"/>
    <property type="evidence" value="ECO:0007669"/>
    <property type="project" value="InterPro"/>
</dbReference>
<dbReference type="PROSITE" id="PS00671">
    <property type="entry name" value="D_2_HYDROXYACID_DH_3"/>
    <property type="match status" value="1"/>
</dbReference>
<dbReference type="GO" id="GO:0006564">
    <property type="term" value="P:L-serine biosynthetic process"/>
    <property type="evidence" value="ECO:0007669"/>
    <property type="project" value="UniProtKB-ARBA"/>
</dbReference>
<dbReference type="InterPro" id="IPR006140">
    <property type="entry name" value="D-isomer_DH_NAD-bd"/>
</dbReference>
<dbReference type="PANTHER" id="PTHR43761">
    <property type="entry name" value="D-ISOMER SPECIFIC 2-HYDROXYACID DEHYDROGENASE FAMILY PROTEIN (AFU_ORTHOLOGUE AFUA_1G13630)"/>
    <property type="match status" value="1"/>
</dbReference>
<dbReference type="GO" id="GO:0004617">
    <property type="term" value="F:phosphoglycerate dehydrogenase activity"/>
    <property type="evidence" value="ECO:0007669"/>
    <property type="project" value="UniProtKB-ARBA"/>
</dbReference>
<evidence type="ECO:0000256" key="3">
    <source>
        <dbReference type="ARBA" id="ARBA00023027"/>
    </source>
</evidence>
<dbReference type="Gene3D" id="3.40.50.720">
    <property type="entry name" value="NAD(P)-binding Rossmann-like Domain"/>
    <property type="match status" value="2"/>
</dbReference>
<dbReference type="Pfam" id="PF00389">
    <property type="entry name" value="2-Hacid_dh"/>
    <property type="match status" value="1"/>
</dbReference>
<organism evidence="7">
    <name type="scientific">Candidatus Thiocaldithrix dubininis</name>
    <dbReference type="NCBI Taxonomy" id="3080823"/>
    <lineage>
        <taxon>Bacteria</taxon>
        <taxon>Pseudomonadati</taxon>
        <taxon>Pseudomonadota</taxon>
        <taxon>Gammaproteobacteria</taxon>
        <taxon>Thiotrichales</taxon>
        <taxon>Thiotrichaceae</taxon>
        <taxon>Candidatus Thiocaldithrix</taxon>
    </lineage>
</organism>
<dbReference type="KEGG" id="tdu:QJT80_04515"/>
<dbReference type="Proteomes" id="UP001300672">
    <property type="component" value="Chromosome"/>
</dbReference>
<dbReference type="SUPFAM" id="SSF51735">
    <property type="entry name" value="NAD(P)-binding Rossmann-fold domains"/>
    <property type="match status" value="1"/>
</dbReference>
<keyword evidence="2 4" id="KW-0560">Oxidoreductase</keyword>
<gene>
    <name evidence="7" type="ORF">QJT80_04515</name>
</gene>
<keyword evidence="3" id="KW-0520">NAD</keyword>
<reference evidence="7" key="1">
    <citation type="journal article" date="2023" name="Int. J. Mol. Sci.">
        <title>Metagenomics Revealed a New Genus 'Candidatus Thiocaldithrix dubininis' gen. nov., sp. nov. and a New Species 'Candidatus Thiothrix putei' sp. nov. in the Family Thiotrichaceae, Some Members of Which Have Traits of Both Na+- and H+-Motive Energetics.</title>
        <authorList>
            <person name="Ravin N.V."/>
            <person name="Muntyan M.S."/>
            <person name="Smolyakov D.D."/>
            <person name="Rudenko T.S."/>
            <person name="Beletsky A.V."/>
            <person name="Mardanov A.V."/>
            <person name="Grabovich M.Y."/>
        </authorList>
    </citation>
    <scope>NUCLEOTIDE SEQUENCE</scope>
    <source>
        <strain evidence="7">GKL-01</strain>
    </source>
</reference>